<dbReference type="Gramene" id="KQK98216">
    <property type="protein sequence ID" value="KQK98216"/>
    <property type="gene ID" value="SETIT_012957mg"/>
</dbReference>
<dbReference type="InParanoid" id="K3YFD9"/>
<dbReference type="AlphaFoldDB" id="K3YFD9"/>
<evidence type="ECO:0000256" key="1">
    <source>
        <dbReference type="SAM" id="MobiDB-lite"/>
    </source>
</evidence>
<dbReference type="EMBL" id="AGNK02004439">
    <property type="status" value="NOT_ANNOTATED_CDS"/>
    <property type="molecule type" value="Genomic_DNA"/>
</dbReference>
<accession>K3YFD9</accession>
<dbReference type="EnsemblPlants" id="KQK98216">
    <property type="protein sequence ID" value="KQK98216"/>
    <property type="gene ID" value="SETIT_012957mg"/>
</dbReference>
<evidence type="ECO:0000313" key="3">
    <source>
        <dbReference type="Proteomes" id="UP000004995"/>
    </source>
</evidence>
<reference evidence="3" key="1">
    <citation type="journal article" date="2012" name="Nat. Biotechnol.">
        <title>Reference genome sequence of the model plant Setaria.</title>
        <authorList>
            <person name="Bennetzen J.L."/>
            <person name="Schmutz J."/>
            <person name="Wang H."/>
            <person name="Percifield R."/>
            <person name="Hawkins J."/>
            <person name="Pontaroli A.C."/>
            <person name="Estep M."/>
            <person name="Feng L."/>
            <person name="Vaughn J.N."/>
            <person name="Grimwood J."/>
            <person name="Jenkins J."/>
            <person name="Barry K."/>
            <person name="Lindquist E."/>
            <person name="Hellsten U."/>
            <person name="Deshpande S."/>
            <person name="Wang X."/>
            <person name="Wu X."/>
            <person name="Mitros T."/>
            <person name="Triplett J."/>
            <person name="Yang X."/>
            <person name="Ye C.Y."/>
            <person name="Mauro-Herrera M."/>
            <person name="Wang L."/>
            <person name="Li P."/>
            <person name="Sharma M."/>
            <person name="Sharma R."/>
            <person name="Ronald P.C."/>
            <person name="Panaud O."/>
            <person name="Kellogg E.A."/>
            <person name="Brutnell T.P."/>
            <person name="Doust A.N."/>
            <person name="Tuskan G.A."/>
            <person name="Rokhsar D."/>
            <person name="Devos K.M."/>
        </authorList>
    </citation>
    <scope>NUCLEOTIDE SEQUENCE [LARGE SCALE GENOMIC DNA]</scope>
    <source>
        <strain evidence="3">cv. Yugu1</strain>
    </source>
</reference>
<proteinExistence type="predicted"/>
<protein>
    <submittedName>
        <fullName evidence="2">Uncharacterized protein</fullName>
    </submittedName>
</protein>
<reference evidence="2" key="2">
    <citation type="submission" date="2018-08" db="UniProtKB">
        <authorList>
            <consortium name="EnsemblPlants"/>
        </authorList>
    </citation>
    <scope>IDENTIFICATION</scope>
    <source>
        <strain evidence="2">Yugu1</strain>
    </source>
</reference>
<evidence type="ECO:0000313" key="2">
    <source>
        <dbReference type="EnsemblPlants" id="KQK98216"/>
    </source>
</evidence>
<dbReference type="Proteomes" id="UP000004995">
    <property type="component" value="Unassembled WGS sequence"/>
</dbReference>
<dbReference type="HOGENOM" id="CLU_2546921_0_0_1"/>
<keyword evidence="3" id="KW-1185">Reference proteome</keyword>
<name>K3YFD9_SETIT</name>
<sequence>MGTEHTHLQEQFLQAQVSNTITKQSPKLTLLSNPRNKGRTKHFRIGGTPPAANQSLPNHECLSHLSEEGGRIGESVLERKVGI</sequence>
<organism evidence="2 3">
    <name type="scientific">Setaria italica</name>
    <name type="common">Foxtail millet</name>
    <name type="synonym">Panicum italicum</name>
    <dbReference type="NCBI Taxonomy" id="4555"/>
    <lineage>
        <taxon>Eukaryota</taxon>
        <taxon>Viridiplantae</taxon>
        <taxon>Streptophyta</taxon>
        <taxon>Embryophyta</taxon>
        <taxon>Tracheophyta</taxon>
        <taxon>Spermatophyta</taxon>
        <taxon>Magnoliopsida</taxon>
        <taxon>Liliopsida</taxon>
        <taxon>Poales</taxon>
        <taxon>Poaceae</taxon>
        <taxon>PACMAD clade</taxon>
        <taxon>Panicoideae</taxon>
        <taxon>Panicodae</taxon>
        <taxon>Paniceae</taxon>
        <taxon>Cenchrinae</taxon>
        <taxon>Setaria</taxon>
    </lineage>
</organism>
<feature type="region of interest" description="Disordered" evidence="1">
    <location>
        <begin position="29"/>
        <end position="57"/>
    </location>
</feature>